<dbReference type="GO" id="GO:0016810">
    <property type="term" value="F:hydrolase activity, acting on carbon-nitrogen (but not peptide) bonds"/>
    <property type="evidence" value="ECO:0007669"/>
    <property type="project" value="InterPro"/>
</dbReference>
<evidence type="ECO:0000259" key="1">
    <source>
        <dbReference type="PROSITE" id="PS51677"/>
    </source>
</evidence>
<name>A0A537KGV2_9BACT</name>
<organism evidence="2 3">
    <name type="scientific">Candidatus Segetimicrobium genomatis</name>
    <dbReference type="NCBI Taxonomy" id="2569760"/>
    <lineage>
        <taxon>Bacteria</taxon>
        <taxon>Bacillati</taxon>
        <taxon>Candidatus Sysuimicrobiota</taxon>
        <taxon>Candidatus Sysuimicrobiia</taxon>
        <taxon>Candidatus Sysuimicrobiales</taxon>
        <taxon>Candidatus Segetimicrobiaceae</taxon>
        <taxon>Candidatus Segetimicrobium</taxon>
    </lineage>
</organism>
<dbReference type="SUPFAM" id="SSF88713">
    <property type="entry name" value="Glycoside hydrolase/deacetylase"/>
    <property type="match status" value="1"/>
</dbReference>
<dbReference type="PROSITE" id="PS51677">
    <property type="entry name" value="NODB"/>
    <property type="match status" value="1"/>
</dbReference>
<dbReference type="InterPro" id="IPR011330">
    <property type="entry name" value="Glyco_hydro/deAcase_b/a-brl"/>
</dbReference>
<protein>
    <submittedName>
        <fullName evidence="2">Polysaccharide deacetylase family protein</fullName>
    </submittedName>
</protein>
<dbReference type="Pfam" id="PF01522">
    <property type="entry name" value="Polysacc_deac_1"/>
    <property type="match status" value="1"/>
</dbReference>
<gene>
    <name evidence="2" type="ORF">E6H01_14785</name>
</gene>
<sequence>MTAHHFTVDVEEYFQVSAFAPLVQRADWDRLESRVTGNVARLLDLLARYEARATFFVLGWVAERHPE</sequence>
<evidence type="ECO:0000313" key="2">
    <source>
        <dbReference type="EMBL" id="TMI94716.1"/>
    </source>
</evidence>
<dbReference type="AlphaFoldDB" id="A0A537KGV2"/>
<feature type="domain" description="NodB homology" evidence="1">
    <location>
        <begin position="20"/>
        <end position="67"/>
    </location>
</feature>
<comment type="caution">
    <text evidence="2">The sequence shown here is derived from an EMBL/GenBank/DDBJ whole genome shotgun (WGS) entry which is preliminary data.</text>
</comment>
<reference evidence="2 3" key="1">
    <citation type="journal article" date="2019" name="Nat. Microbiol.">
        <title>Mediterranean grassland soil C-N compound turnover is dependent on rainfall and depth, and is mediated by genomically divergent microorganisms.</title>
        <authorList>
            <person name="Diamond S."/>
            <person name="Andeer P.F."/>
            <person name="Li Z."/>
            <person name="Crits-Christoph A."/>
            <person name="Burstein D."/>
            <person name="Anantharaman K."/>
            <person name="Lane K.R."/>
            <person name="Thomas B.C."/>
            <person name="Pan C."/>
            <person name="Northen T.R."/>
            <person name="Banfield J.F."/>
        </authorList>
    </citation>
    <scope>NUCLEOTIDE SEQUENCE [LARGE SCALE GENOMIC DNA]</scope>
    <source>
        <strain evidence="2">NP_4</strain>
    </source>
</reference>
<dbReference type="EMBL" id="VBAL01000318">
    <property type="protein sequence ID" value="TMI94716.1"/>
    <property type="molecule type" value="Genomic_DNA"/>
</dbReference>
<evidence type="ECO:0000313" key="3">
    <source>
        <dbReference type="Proteomes" id="UP000319353"/>
    </source>
</evidence>
<proteinExistence type="predicted"/>
<dbReference type="Proteomes" id="UP000319353">
    <property type="component" value="Unassembled WGS sequence"/>
</dbReference>
<dbReference type="Gene3D" id="3.20.20.370">
    <property type="entry name" value="Glycoside hydrolase/deacetylase"/>
    <property type="match status" value="1"/>
</dbReference>
<dbReference type="GO" id="GO:0005975">
    <property type="term" value="P:carbohydrate metabolic process"/>
    <property type="evidence" value="ECO:0007669"/>
    <property type="project" value="InterPro"/>
</dbReference>
<accession>A0A537KGV2</accession>
<feature type="non-terminal residue" evidence="2">
    <location>
        <position position="67"/>
    </location>
</feature>
<dbReference type="InterPro" id="IPR002509">
    <property type="entry name" value="NODB_dom"/>
</dbReference>